<dbReference type="Proteomes" id="UP000095281">
    <property type="component" value="Unplaced"/>
</dbReference>
<dbReference type="AlphaFoldDB" id="A0A1I8BFM9"/>
<sequence length="177" mass="21251">MLRIYPILLFFLLKEISCPFSLFVKKISPEQIECVADFLKKEIQPEIFAEYVDNKWIIKLGIPKNLTKNISIQEKEMIEFDNGKYQITCVADFLFLKKQIQPEFFFEMIDKYWLSKRGIPKNKAEKLKISKEEMKNENCFKLNKQFVINDILNVKDLYDKIKRKHLIISEEHQNYSE</sequence>
<keyword evidence="1" id="KW-0732">Signal</keyword>
<organism evidence="2 3">
    <name type="scientific">Meloidogyne hapla</name>
    <name type="common">Root-knot nematode worm</name>
    <dbReference type="NCBI Taxonomy" id="6305"/>
    <lineage>
        <taxon>Eukaryota</taxon>
        <taxon>Metazoa</taxon>
        <taxon>Ecdysozoa</taxon>
        <taxon>Nematoda</taxon>
        <taxon>Chromadorea</taxon>
        <taxon>Rhabditida</taxon>
        <taxon>Tylenchina</taxon>
        <taxon>Tylenchomorpha</taxon>
        <taxon>Tylenchoidea</taxon>
        <taxon>Meloidogynidae</taxon>
        <taxon>Meloidogyninae</taxon>
        <taxon>Meloidogyne</taxon>
    </lineage>
</organism>
<feature type="signal peptide" evidence="1">
    <location>
        <begin position="1"/>
        <end position="19"/>
    </location>
</feature>
<accession>A0A1I8BFM9</accession>
<evidence type="ECO:0000313" key="2">
    <source>
        <dbReference type="Proteomes" id="UP000095281"/>
    </source>
</evidence>
<protein>
    <submittedName>
        <fullName evidence="3">Uncharacterized protein</fullName>
    </submittedName>
</protein>
<dbReference type="WBParaSite" id="MhA1_Contig2126.frz3.gene5">
    <property type="protein sequence ID" value="MhA1_Contig2126.frz3.gene5"/>
    <property type="gene ID" value="MhA1_Contig2126.frz3.gene5"/>
</dbReference>
<evidence type="ECO:0000256" key="1">
    <source>
        <dbReference type="SAM" id="SignalP"/>
    </source>
</evidence>
<feature type="chain" id="PRO_5009315768" evidence="1">
    <location>
        <begin position="20"/>
        <end position="177"/>
    </location>
</feature>
<evidence type="ECO:0000313" key="3">
    <source>
        <dbReference type="WBParaSite" id="MhA1_Contig2126.frz3.gene5"/>
    </source>
</evidence>
<keyword evidence="2" id="KW-1185">Reference proteome</keyword>
<proteinExistence type="predicted"/>
<name>A0A1I8BFM9_MELHA</name>
<reference evidence="3" key="1">
    <citation type="submission" date="2016-11" db="UniProtKB">
        <authorList>
            <consortium name="WormBaseParasite"/>
        </authorList>
    </citation>
    <scope>IDENTIFICATION</scope>
</reference>